<evidence type="ECO:0000256" key="1">
    <source>
        <dbReference type="SAM" id="MobiDB-lite"/>
    </source>
</evidence>
<feature type="signal peptide" evidence="3">
    <location>
        <begin position="1"/>
        <end position="28"/>
    </location>
</feature>
<keyword evidence="3" id="KW-0732">Signal</keyword>
<keyword evidence="2" id="KW-0812">Transmembrane</keyword>
<sequence length="208" mass="21299">MRRTTGTAFAAVAGAAALVFSAAAPVFAGDEAEYDYSVSPESIEPGGEVTIRTTGCRAPTVTVSSGVFETVTLSEGEEKSARIFEDVKPEAEYEITFDCDGVVRSLPLMIKPGGPGKPGKPEKPGKPPHSAEPPAPWEPSRPEPLEPPEQRPHEPREDGAHKGVNAGVGGSTDGGPNTAGLAVGAAVIAVAAGGAIHLARTRPVNGSR</sequence>
<accession>A0ABZ2ADX0</accession>
<keyword evidence="2" id="KW-1133">Transmembrane helix</keyword>
<name>A0ABZ2ADX0_STRNV</name>
<reference evidence="4" key="1">
    <citation type="submission" date="2022-10" db="EMBL/GenBank/DDBJ databases">
        <title>The complete genomes of actinobacterial strains from the NBC collection.</title>
        <authorList>
            <person name="Joergensen T.S."/>
            <person name="Alvarez Arevalo M."/>
            <person name="Sterndorff E.B."/>
            <person name="Faurdal D."/>
            <person name="Vuksanovic O."/>
            <person name="Mourched A.-S."/>
            <person name="Charusanti P."/>
            <person name="Shaw S."/>
            <person name="Blin K."/>
            <person name="Weber T."/>
        </authorList>
    </citation>
    <scope>NUCLEOTIDE SEQUENCE</scope>
    <source>
        <strain evidence="4">NBC_01432</strain>
    </source>
</reference>
<evidence type="ECO:0000313" key="4">
    <source>
        <dbReference type="EMBL" id="WUX56905.1"/>
    </source>
</evidence>
<feature type="transmembrane region" description="Helical" evidence="2">
    <location>
        <begin position="179"/>
        <end position="199"/>
    </location>
</feature>
<feature type="compositionally biased region" description="Pro residues" evidence="1">
    <location>
        <begin position="130"/>
        <end position="139"/>
    </location>
</feature>
<evidence type="ECO:0000313" key="5">
    <source>
        <dbReference type="Proteomes" id="UP001432209"/>
    </source>
</evidence>
<dbReference type="RefSeq" id="WP_329081832.1">
    <property type="nucleotide sequence ID" value="NZ_CP108849.2"/>
</dbReference>
<feature type="compositionally biased region" description="Basic and acidic residues" evidence="1">
    <location>
        <begin position="140"/>
        <end position="161"/>
    </location>
</feature>
<evidence type="ECO:0008006" key="6">
    <source>
        <dbReference type="Google" id="ProtNLM"/>
    </source>
</evidence>
<evidence type="ECO:0000256" key="3">
    <source>
        <dbReference type="SAM" id="SignalP"/>
    </source>
</evidence>
<dbReference type="Proteomes" id="UP001432209">
    <property type="component" value="Chromosome"/>
</dbReference>
<keyword evidence="2" id="KW-0472">Membrane</keyword>
<dbReference type="EMBL" id="CP109495">
    <property type="protein sequence ID" value="WUX56905.1"/>
    <property type="molecule type" value="Genomic_DNA"/>
</dbReference>
<proteinExistence type="predicted"/>
<feature type="chain" id="PRO_5045899212" description="Lipoprotein" evidence="3">
    <location>
        <begin position="29"/>
        <end position="208"/>
    </location>
</feature>
<feature type="region of interest" description="Disordered" evidence="1">
    <location>
        <begin position="108"/>
        <end position="179"/>
    </location>
</feature>
<organism evidence="4 5">
    <name type="scientific">Streptomyces niveus</name>
    <name type="common">Streptomyces spheroides</name>
    <dbReference type="NCBI Taxonomy" id="193462"/>
    <lineage>
        <taxon>Bacteria</taxon>
        <taxon>Bacillati</taxon>
        <taxon>Actinomycetota</taxon>
        <taxon>Actinomycetes</taxon>
        <taxon>Kitasatosporales</taxon>
        <taxon>Streptomycetaceae</taxon>
        <taxon>Streptomyces</taxon>
    </lineage>
</organism>
<evidence type="ECO:0000256" key="2">
    <source>
        <dbReference type="SAM" id="Phobius"/>
    </source>
</evidence>
<gene>
    <name evidence="4" type="ORF">OG442_38185</name>
</gene>
<keyword evidence="5" id="KW-1185">Reference proteome</keyword>
<protein>
    <recommendedName>
        <fullName evidence="6">Lipoprotein</fullName>
    </recommendedName>
</protein>